<comment type="subcellular location">
    <subcellularLocation>
        <location evidence="9">Cytoplasm</location>
    </subcellularLocation>
</comment>
<keyword evidence="8 9" id="KW-0460">Magnesium</keyword>
<dbReference type="AlphaFoldDB" id="A0A1C2EDE4"/>
<keyword evidence="5 9" id="KW-0547">Nucleotide-binding</keyword>
<evidence type="ECO:0000313" key="11">
    <source>
        <dbReference type="EMBL" id="OCX24871.1"/>
    </source>
</evidence>
<dbReference type="GO" id="GO:0005829">
    <property type="term" value="C:cytosol"/>
    <property type="evidence" value="ECO:0007669"/>
    <property type="project" value="TreeGrafter"/>
</dbReference>
<feature type="binding site" evidence="9">
    <location>
        <position position="97"/>
    </location>
    <ligand>
        <name>substrate</name>
    </ligand>
</feature>
<dbReference type="UniPathway" id="UPA00340">
    <property type="reaction ID" value="UER00458"/>
</dbReference>
<feature type="binding site" evidence="9">
    <location>
        <begin position="212"/>
        <end position="216"/>
    </location>
    <ligand>
        <name>ATP</name>
        <dbReference type="ChEBI" id="CHEBI:30616"/>
    </ligand>
</feature>
<dbReference type="Proteomes" id="UP000095143">
    <property type="component" value="Unassembled WGS sequence"/>
</dbReference>
<feature type="binding site" evidence="9">
    <location>
        <position position="384"/>
    </location>
    <ligand>
        <name>Mg(2+)</name>
        <dbReference type="ChEBI" id="CHEBI:18420"/>
    </ligand>
</feature>
<dbReference type="OrthoDB" id="9802453at2"/>
<reference evidence="11 12" key="1">
    <citation type="submission" date="2016-08" db="EMBL/GenBank/DDBJ databases">
        <title>Whole genome sequence of Pseudomonas graminis strain UASWS1507, a potential biological control agent for agriculture.</title>
        <authorList>
            <person name="Crovadore J."/>
            <person name="Calmin G."/>
            <person name="Chablais R."/>
            <person name="Cochard B."/>
            <person name="Lefort F."/>
        </authorList>
    </citation>
    <scope>NUCLEOTIDE SEQUENCE [LARGE SCALE GENOMIC DNA]</scope>
    <source>
        <strain evidence="11 12">UASWS1507</strain>
    </source>
</reference>
<comment type="subunit">
    <text evidence="9">Homodimer.</text>
</comment>
<dbReference type="Pfam" id="PF00871">
    <property type="entry name" value="Acetate_kinase"/>
    <property type="match status" value="1"/>
</dbReference>
<name>A0A1C2EDE4_9PSED</name>
<dbReference type="PROSITE" id="PS01075">
    <property type="entry name" value="ACETATE_KINASE_1"/>
    <property type="match status" value="1"/>
</dbReference>
<dbReference type="PANTHER" id="PTHR21060:SF21">
    <property type="entry name" value="ACETATE KINASE"/>
    <property type="match status" value="1"/>
</dbReference>
<evidence type="ECO:0000256" key="3">
    <source>
        <dbReference type="ARBA" id="ARBA00022679"/>
    </source>
</evidence>
<dbReference type="EC" id="2.7.2.1" evidence="9"/>
<dbReference type="PIRSF" id="PIRSF000722">
    <property type="entry name" value="Acetate_prop_kin"/>
    <property type="match status" value="1"/>
</dbReference>
<organism evidence="11 12">
    <name type="scientific">Pseudomonas graminis</name>
    <dbReference type="NCBI Taxonomy" id="158627"/>
    <lineage>
        <taxon>Bacteria</taxon>
        <taxon>Pseudomonadati</taxon>
        <taxon>Pseudomonadota</taxon>
        <taxon>Gammaproteobacteria</taxon>
        <taxon>Pseudomonadales</taxon>
        <taxon>Pseudomonadaceae</taxon>
        <taxon>Pseudomonas</taxon>
    </lineage>
</organism>
<keyword evidence="3 9" id="KW-0808">Transferase</keyword>
<evidence type="ECO:0000256" key="6">
    <source>
        <dbReference type="ARBA" id="ARBA00022777"/>
    </source>
</evidence>
<evidence type="ECO:0000256" key="2">
    <source>
        <dbReference type="ARBA" id="ARBA00022490"/>
    </source>
</evidence>
<comment type="function">
    <text evidence="9">Catalyzes the formation of acetyl phosphate from acetate and ATP. Can also catalyze the reverse reaction.</text>
</comment>
<dbReference type="GO" id="GO:0006083">
    <property type="term" value="P:acetate metabolic process"/>
    <property type="evidence" value="ECO:0007669"/>
    <property type="project" value="TreeGrafter"/>
</dbReference>
<dbReference type="SUPFAM" id="SSF53067">
    <property type="entry name" value="Actin-like ATPase domain"/>
    <property type="match status" value="2"/>
</dbReference>
<evidence type="ECO:0000256" key="1">
    <source>
        <dbReference type="ARBA" id="ARBA00008748"/>
    </source>
</evidence>
<evidence type="ECO:0000256" key="10">
    <source>
        <dbReference type="RuleBase" id="RU003835"/>
    </source>
</evidence>
<dbReference type="InterPro" id="IPR023865">
    <property type="entry name" value="Aliphatic_acid_kinase_CS"/>
</dbReference>
<feature type="binding site" evidence="9">
    <location>
        <position position="13"/>
    </location>
    <ligand>
        <name>Mg(2+)</name>
        <dbReference type="ChEBI" id="CHEBI:18420"/>
    </ligand>
</feature>
<proteinExistence type="inferred from homology"/>
<dbReference type="InterPro" id="IPR004372">
    <property type="entry name" value="Ac/propionate_kinase"/>
</dbReference>
<evidence type="ECO:0000313" key="12">
    <source>
        <dbReference type="Proteomes" id="UP000095143"/>
    </source>
</evidence>
<comment type="caution">
    <text evidence="11">The sequence shown here is derived from an EMBL/GenBank/DDBJ whole genome shotgun (WGS) entry which is preliminary data.</text>
</comment>
<comment type="cofactor">
    <cofactor evidence="9">
        <name>Mg(2+)</name>
        <dbReference type="ChEBI" id="CHEBI:18420"/>
    </cofactor>
    <cofactor evidence="9">
        <name>Mn(2+)</name>
        <dbReference type="ChEBI" id="CHEBI:29035"/>
    </cofactor>
    <text evidence="9">Mg(2+). Can also accept Mn(2+).</text>
</comment>
<evidence type="ECO:0000256" key="8">
    <source>
        <dbReference type="ARBA" id="ARBA00022842"/>
    </source>
</evidence>
<dbReference type="HAMAP" id="MF_00020">
    <property type="entry name" value="Acetate_kinase"/>
    <property type="match status" value="1"/>
</dbReference>
<dbReference type="InterPro" id="IPR043129">
    <property type="entry name" value="ATPase_NBD"/>
</dbReference>
<dbReference type="GO" id="GO:0000287">
    <property type="term" value="F:magnesium ion binding"/>
    <property type="evidence" value="ECO:0007669"/>
    <property type="project" value="UniProtKB-UniRule"/>
</dbReference>
<dbReference type="GO" id="GO:0006085">
    <property type="term" value="P:acetyl-CoA biosynthetic process"/>
    <property type="evidence" value="ECO:0007669"/>
    <property type="project" value="UniProtKB-UniRule"/>
</dbReference>
<keyword evidence="2 9" id="KW-0963">Cytoplasm</keyword>
<accession>A0A1C2EDE4</accession>
<feature type="site" description="Transition state stabilizer" evidence="9">
    <location>
        <position position="245"/>
    </location>
</feature>
<evidence type="ECO:0000256" key="5">
    <source>
        <dbReference type="ARBA" id="ARBA00022741"/>
    </source>
</evidence>
<feature type="binding site" evidence="9">
    <location>
        <position position="20"/>
    </location>
    <ligand>
        <name>ATP</name>
        <dbReference type="ChEBI" id="CHEBI:30616"/>
    </ligand>
</feature>
<comment type="similarity">
    <text evidence="1 9 10">Belongs to the acetokinase family.</text>
</comment>
<gene>
    <name evidence="9" type="primary">ackA</name>
    <name evidence="11" type="ORF">BBI10_04460</name>
</gene>
<dbReference type="InterPro" id="IPR000890">
    <property type="entry name" value="Aliphatic_acid_kin_short-chain"/>
</dbReference>
<dbReference type="EMBL" id="MDEN01000053">
    <property type="protein sequence ID" value="OCX24871.1"/>
    <property type="molecule type" value="Genomic_DNA"/>
</dbReference>
<feature type="site" description="Transition state stabilizer" evidence="9">
    <location>
        <position position="185"/>
    </location>
</feature>
<comment type="catalytic activity">
    <reaction evidence="9">
        <text>acetate + ATP = acetyl phosphate + ADP</text>
        <dbReference type="Rhea" id="RHEA:11352"/>
        <dbReference type="ChEBI" id="CHEBI:22191"/>
        <dbReference type="ChEBI" id="CHEBI:30089"/>
        <dbReference type="ChEBI" id="CHEBI:30616"/>
        <dbReference type="ChEBI" id="CHEBI:456216"/>
        <dbReference type="EC" id="2.7.2.1"/>
    </reaction>
</comment>
<comment type="pathway">
    <text evidence="9">Metabolic intermediate biosynthesis; acetyl-CoA biosynthesis; acetyl-CoA from acetate: step 1/2.</text>
</comment>
<dbReference type="GO" id="GO:0005524">
    <property type="term" value="F:ATP binding"/>
    <property type="evidence" value="ECO:0007669"/>
    <property type="project" value="UniProtKB-KW"/>
</dbReference>
<evidence type="ECO:0000256" key="4">
    <source>
        <dbReference type="ARBA" id="ARBA00022723"/>
    </source>
</evidence>
<feature type="binding site" evidence="9">
    <location>
        <begin position="333"/>
        <end position="337"/>
    </location>
    <ligand>
        <name>ATP</name>
        <dbReference type="ChEBI" id="CHEBI:30616"/>
    </ligand>
</feature>
<sequence>MTDHSRPSLLVLNVGSSSVKFSLYDATDAPAQDPCLGHGSFEVHRDTERLIFRHADGTRQNAQWPRTDGPADSGTLRNMMGWIEQHTEGHLCAAAHRVVHGGDRMVTGARVDPALMGELQALIPMAPLHQPRCLAPIHYLAREHGGLAQYACFDTAFHHTLDPLETSFGLPRAMTEQGLRRYGFHGLSYEYIAGVLPEYDERAAKGRTIVAHLGNGASLCALHNRVSRATTMGFSTLDGLLMGTRPGRLDPGVLLYLMRERGMDAEALEDLLYHQCGLLGVSGGIASDMRELADSTAPAAAQAIALFVRSVVRDIGAMTAVLGGLDALILTGGIGENSAPVRNAILDGCAWLGLQHPSSPNTPQGACLSLPDSKVCAWTLPTDENAVIARHALKLLHSGA</sequence>
<dbReference type="GO" id="GO:0008776">
    <property type="term" value="F:acetate kinase activity"/>
    <property type="evidence" value="ECO:0007669"/>
    <property type="project" value="UniProtKB-UniRule"/>
</dbReference>
<evidence type="ECO:0000256" key="7">
    <source>
        <dbReference type="ARBA" id="ARBA00022840"/>
    </source>
</evidence>
<feature type="active site" description="Proton donor/acceptor" evidence="9">
    <location>
        <position position="154"/>
    </location>
</feature>
<keyword evidence="4 9" id="KW-0479">Metal-binding</keyword>
<dbReference type="PANTHER" id="PTHR21060">
    <property type="entry name" value="ACETATE KINASE"/>
    <property type="match status" value="1"/>
</dbReference>
<evidence type="ECO:0000256" key="9">
    <source>
        <dbReference type="HAMAP-Rule" id="MF_00020"/>
    </source>
</evidence>
<keyword evidence="6 9" id="KW-0418">Kinase</keyword>
<feature type="binding site" evidence="9">
    <location>
        <begin position="288"/>
        <end position="290"/>
    </location>
    <ligand>
        <name>ATP</name>
        <dbReference type="ChEBI" id="CHEBI:30616"/>
    </ligand>
</feature>
<dbReference type="RefSeq" id="WP_065987153.1">
    <property type="nucleotide sequence ID" value="NZ_MDEN01000053.1"/>
</dbReference>
<protein>
    <recommendedName>
        <fullName evidence="9">Acetate kinase</fullName>
        <ecNumber evidence="9">2.7.2.1</ecNumber>
    </recommendedName>
    <alternativeName>
        <fullName evidence="9">Acetokinase</fullName>
    </alternativeName>
</protein>
<dbReference type="Gene3D" id="3.30.420.40">
    <property type="match status" value="2"/>
</dbReference>
<dbReference type="PRINTS" id="PR00471">
    <property type="entry name" value="ACETATEKNASE"/>
</dbReference>
<keyword evidence="7 9" id="KW-0067">ATP-binding</keyword>